<evidence type="ECO:0000313" key="5">
    <source>
        <dbReference type="Proteomes" id="UP000092607"/>
    </source>
</evidence>
<dbReference type="GeneID" id="302268848"/>
<dbReference type="Gene3D" id="3.30.70.1070">
    <property type="entry name" value="Sporulation related repeat"/>
    <property type="match status" value="1"/>
</dbReference>
<organism evidence="2 5">
    <name type="scientific">Moraxella lacunata</name>
    <dbReference type="NCBI Taxonomy" id="477"/>
    <lineage>
        <taxon>Bacteria</taxon>
        <taxon>Pseudomonadati</taxon>
        <taxon>Pseudomonadota</taxon>
        <taxon>Gammaproteobacteria</taxon>
        <taxon>Moraxellales</taxon>
        <taxon>Moraxellaceae</taxon>
        <taxon>Moraxella</taxon>
    </lineage>
</organism>
<accession>A0A1B8Q5V0</accession>
<feature type="compositionally biased region" description="Basic and acidic residues" evidence="1">
    <location>
        <begin position="211"/>
        <end position="248"/>
    </location>
</feature>
<evidence type="ECO:0000313" key="7">
    <source>
        <dbReference type="Proteomes" id="UP000254107"/>
    </source>
</evidence>
<evidence type="ECO:0000256" key="1">
    <source>
        <dbReference type="SAM" id="MobiDB-lite"/>
    </source>
</evidence>
<reference evidence="3" key="3">
    <citation type="submission" date="2017-03" db="EMBL/GenBank/DDBJ databases">
        <authorList>
            <person name="Afonso C.L."/>
            <person name="Miller P.J."/>
            <person name="Scott M.A."/>
            <person name="Spackman E."/>
            <person name="Goraichik I."/>
            <person name="Dimitrov K.M."/>
            <person name="Suarez D.L."/>
            <person name="Swayne D.E."/>
        </authorList>
    </citation>
    <scope>NUCLEOTIDE SEQUENCE</scope>
    <source>
        <strain evidence="3">CCUG 4441</strain>
    </source>
</reference>
<protein>
    <submittedName>
        <fullName evidence="2">Uncharacterized protein</fullName>
    </submittedName>
</protein>
<dbReference type="EMBL" id="MXAN01000002">
    <property type="protein sequence ID" value="OPH39514.1"/>
    <property type="molecule type" value="Genomic_DNA"/>
</dbReference>
<feature type="region of interest" description="Disordered" evidence="1">
    <location>
        <begin position="196"/>
        <end position="327"/>
    </location>
</feature>
<dbReference type="InterPro" id="IPR036680">
    <property type="entry name" value="SPOR-like_sf"/>
</dbReference>
<dbReference type="EMBL" id="UGQC01000001">
    <property type="protein sequence ID" value="STY98800.1"/>
    <property type="molecule type" value="Genomic_DNA"/>
</dbReference>
<reference evidence="2 5" key="1">
    <citation type="submission" date="2016-06" db="EMBL/GenBank/DDBJ databases">
        <title>Draft genome of Moraxella lacunata CCUG 57757A.</title>
        <authorList>
            <person name="Salva-Serra F."/>
            <person name="Engstrom-Jakobsson H."/>
            <person name="Thorell K."/>
            <person name="Gonzales-Siles L."/>
            <person name="Karlsson R."/>
            <person name="Boulund F."/>
            <person name="Engstrand L."/>
            <person name="Kristiansson E."/>
            <person name="Moore E."/>
        </authorList>
    </citation>
    <scope>NUCLEOTIDE SEQUENCE [LARGE SCALE GENOMIC DNA]</scope>
    <source>
        <strain evidence="2 5">CCUG 57757A</strain>
    </source>
</reference>
<proteinExistence type="predicted"/>
<gene>
    <name evidence="2" type="ORF">A9309_03645</name>
    <name evidence="3" type="ORF">B5J94_00235</name>
    <name evidence="4" type="ORF">NCTC7911_00163</name>
</gene>
<dbReference type="Proteomes" id="UP000092607">
    <property type="component" value="Unassembled WGS sequence"/>
</dbReference>
<reference evidence="6" key="2">
    <citation type="submission" date="2017-03" db="EMBL/GenBank/DDBJ databases">
        <title>Draft genome sequence of Moraxella equi CCUG 4950T type strain.</title>
        <authorList>
            <person name="Salva-Serra F."/>
            <person name="Engstrom-Jakobsson H."/>
            <person name="Thorell K."/>
            <person name="Jaen-Luchoro D."/>
            <person name="Gonzales-Siles L."/>
            <person name="Karlsson R."/>
            <person name="Yazdan S."/>
            <person name="Boulund F."/>
            <person name="Johnning A."/>
            <person name="Engstrand L."/>
            <person name="Kristiansson E."/>
            <person name="Moore E."/>
        </authorList>
    </citation>
    <scope>NUCLEOTIDE SEQUENCE [LARGE SCALE GENOMIC DNA]</scope>
    <source>
        <strain evidence="6">CCUG 4441</strain>
    </source>
</reference>
<evidence type="ECO:0000313" key="4">
    <source>
        <dbReference type="EMBL" id="STY98800.1"/>
    </source>
</evidence>
<dbReference type="Proteomes" id="UP000191025">
    <property type="component" value="Unassembled WGS sequence"/>
</dbReference>
<sequence>MTQSVAMINKKSRRQTVMWLVMAGIMLILWFLMSLSHGTPATAKERQKTQAVAEDFALPVTIDNLNELSKEVPPIDFATVVRDLRNYPAEFKGKKFFEDNKKRWTVQVMDVAQNEIITEYLKGRSDREKFAYFRYHNANNEQRYILTYGIMGSTQEALGTIRVIDFGLPKSVTPMPEEMGRYVSMVDNYERPETFVDFSEEAPRSVKLQPTKKEIPAEAPKEESSQETVKPKAVKEENIADFGEEAKPNTKPNAKSGKPDVGEQPKMPPTIIPKEIPEQSKPSTSSETKPQQAEPKPEQPVQSANIADLAPAPSMSGVDTSAIPGDE</sequence>
<dbReference type="AlphaFoldDB" id="A0A1B8Q5V0"/>
<keyword evidence="7" id="KW-1185">Reference proteome</keyword>
<dbReference type="Proteomes" id="UP000254107">
    <property type="component" value="Unassembled WGS sequence"/>
</dbReference>
<evidence type="ECO:0000313" key="6">
    <source>
        <dbReference type="Proteomes" id="UP000191025"/>
    </source>
</evidence>
<dbReference type="OrthoDB" id="6655985at2"/>
<dbReference type="EMBL" id="LZMS01000037">
    <property type="protein sequence ID" value="OBX65152.1"/>
    <property type="molecule type" value="Genomic_DNA"/>
</dbReference>
<dbReference type="GO" id="GO:0042834">
    <property type="term" value="F:peptidoglycan binding"/>
    <property type="evidence" value="ECO:0007669"/>
    <property type="project" value="InterPro"/>
</dbReference>
<reference evidence="4 7" key="4">
    <citation type="submission" date="2018-06" db="EMBL/GenBank/DDBJ databases">
        <authorList>
            <consortium name="Pathogen Informatics"/>
            <person name="Doyle S."/>
        </authorList>
    </citation>
    <scope>NUCLEOTIDE SEQUENCE [LARGE SCALE GENOMIC DNA]</scope>
    <source>
        <strain evidence="4 7">NCTC7911</strain>
    </source>
</reference>
<evidence type="ECO:0000313" key="2">
    <source>
        <dbReference type="EMBL" id="OBX65152.1"/>
    </source>
</evidence>
<feature type="compositionally biased region" description="Low complexity" evidence="1">
    <location>
        <begin position="289"/>
        <end position="302"/>
    </location>
</feature>
<name>A0A1B8Q5V0_MORLA</name>
<evidence type="ECO:0000313" key="3">
    <source>
        <dbReference type="EMBL" id="OPH39514.1"/>
    </source>
</evidence>
<dbReference type="RefSeq" id="WP_062498568.1">
    <property type="nucleotide sequence ID" value="NZ_JARDJM010000025.1"/>
</dbReference>